<evidence type="ECO:0000256" key="4">
    <source>
        <dbReference type="ARBA" id="ARBA00022989"/>
    </source>
</evidence>
<feature type="transmembrane region" description="Helical" evidence="7">
    <location>
        <begin position="237"/>
        <end position="254"/>
    </location>
</feature>
<proteinExistence type="predicted"/>
<dbReference type="GO" id="GO:0005886">
    <property type="term" value="C:plasma membrane"/>
    <property type="evidence" value="ECO:0007669"/>
    <property type="project" value="TreeGrafter"/>
</dbReference>
<feature type="transmembrane region" description="Helical" evidence="7">
    <location>
        <begin position="289"/>
        <end position="305"/>
    </location>
</feature>
<feature type="transmembrane region" description="Helical" evidence="7">
    <location>
        <begin position="438"/>
        <end position="463"/>
    </location>
</feature>
<dbReference type="Proteomes" id="UP000316968">
    <property type="component" value="Chromosome"/>
</dbReference>
<dbReference type="GO" id="GO:0051301">
    <property type="term" value="P:cell division"/>
    <property type="evidence" value="ECO:0007669"/>
    <property type="project" value="InterPro"/>
</dbReference>
<dbReference type="GO" id="GO:0015648">
    <property type="term" value="F:lipid-linked peptidoglycan transporter activity"/>
    <property type="evidence" value="ECO:0007669"/>
    <property type="project" value="TreeGrafter"/>
</dbReference>
<evidence type="ECO:0000256" key="2">
    <source>
        <dbReference type="ARBA" id="ARBA00022692"/>
    </source>
</evidence>
<feature type="transmembrane region" description="Helical" evidence="7">
    <location>
        <begin position="196"/>
        <end position="217"/>
    </location>
</feature>
<keyword evidence="3" id="KW-0133">Cell shape</keyword>
<evidence type="ECO:0000256" key="7">
    <source>
        <dbReference type="SAM" id="Phobius"/>
    </source>
</evidence>
<evidence type="ECO:0000313" key="8">
    <source>
        <dbReference type="EMBL" id="QDH21640.1"/>
    </source>
</evidence>
<evidence type="ECO:0000256" key="1">
    <source>
        <dbReference type="ARBA" id="ARBA00004141"/>
    </source>
</evidence>
<dbReference type="InterPro" id="IPR001182">
    <property type="entry name" value="FtsW/RodA"/>
</dbReference>
<dbReference type="GO" id="GO:0032153">
    <property type="term" value="C:cell division site"/>
    <property type="evidence" value="ECO:0007669"/>
    <property type="project" value="TreeGrafter"/>
</dbReference>
<dbReference type="GO" id="GO:0008360">
    <property type="term" value="P:regulation of cell shape"/>
    <property type="evidence" value="ECO:0007669"/>
    <property type="project" value="UniProtKB-KW"/>
</dbReference>
<feature type="transmembrane region" description="Helical" evidence="7">
    <location>
        <begin position="168"/>
        <end position="189"/>
    </location>
</feature>
<feature type="transmembrane region" description="Helical" evidence="7">
    <location>
        <begin position="475"/>
        <end position="495"/>
    </location>
</feature>
<evidence type="ECO:0000256" key="6">
    <source>
        <dbReference type="SAM" id="MobiDB-lite"/>
    </source>
</evidence>
<dbReference type="InterPro" id="IPR047928">
    <property type="entry name" value="Perm_prefix_1"/>
</dbReference>
<dbReference type="NCBIfam" id="NF038403">
    <property type="entry name" value="perm_prefix_1"/>
    <property type="match status" value="1"/>
</dbReference>
<feature type="transmembrane region" description="Helical" evidence="7">
    <location>
        <begin position="312"/>
        <end position="337"/>
    </location>
</feature>
<feature type="transmembrane region" description="Helical" evidence="7">
    <location>
        <begin position="266"/>
        <end position="283"/>
    </location>
</feature>
<comment type="subcellular location">
    <subcellularLocation>
        <location evidence="1">Membrane</location>
        <topology evidence="1">Multi-pass membrane protein</topology>
    </subcellularLocation>
</comment>
<keyword evidence="4 7" id="KW-1133">Transmembrane helix</keyword>
<dbReference type="KEGG" id="saca:FFV09_12770"/>
<dbReference type="Pfam" id="PF01098">
    <property type="entry name" value="FTSW_RODA_SPOVE"/>
    <property type="match status" value="1"/>
</dbReference>
<accession>A0A4Y6UYH2</accession>
<sequence length="508" mass="57945">MAGIQRRGQRGARGGTRMNEDRRKTEQPNTAEDREAYIRELERREAEASIGAYLDRLCARVKAKELHPELREEMRGHLDELIADKEDAGASTLEAALWAMKQMGDADEIGGTLGQVHRPKFNWKLLVPLGVMVLIGLLTLFSIGSGSWEKYISDTKGMQSVSFSYLPLVYEQLLYVMIGAAAFTIFIFFNYKKLQHYSLILYLITIGLSFLVALKGWTDGVSGTFGYLHLGSWRIEWTMPSLYLFVLSLAGILTSKDWRSRPAYHLTVIVLMVLLMAPILPYLWMNKTMMAFFYFLFVLPLYLKFCRRSQHLWMVFPAAVALVALLWIRVSSFNYWIGRALEWKERWNLLFRAIYAPESVREEPILYLNGKINEILSSVGLWGHGFGSSLSSLPYAYSDFVFTYLIYSFGWIGAAFVLFVILGLAVQLIRSGRQVRDLYGKTLIMLLSTAFIVQTLYAIGASLNLFPVTNLHLPFLSYGSSSILYFALFGLIFGIHRRRDMLPAAPRH</sequence>
<keyword evidence="2 7" id="KW-0812">Transmembrane</keyword>
<protein>
    <submittedName>
        <fullName evidence="8">FtsW/RodA/SpoVE family cell cycle protein</fullName>
    </submittedName>
</protein>
<feature type="region of interest" description="Disordered" evidence="6">
    <location>
        <begin position="1"/>
        <end position="34"/>
    </location>
</feature>
<feature type="transmembrane region" description="Helical" evidence="7">
    <location>
        <begin position="125"/>
        <end position="148"/>
    </location>
</feature>
<feature type="transmembrane region" description="Helical" evidence="7">
    <location>
        <begin position="404"/>
        <end position="426"/>
    </location>
</feature>
<organism evidence="8 9">
    <name type="scientific">Saccharibacillus brassicae</name>
    <dbReference type="NCBI Taxonomy" id="2583377"/>
    <lineage>
        <taxon>Bacteria</taxon>
        <taxon>Bacillati</taxon>
        <taxon>Bacillota</taxon>
        <taxon>Bacilli</taxon>
        <taxon>Bacillales</taxon>
        <taxon>Paenibacillaceae</taxon>
        <taxon>Saccharibacillus</taxon>
    </lineage>
</organism>
<dbReference type="AlphaFoldDB" id="A0A4Y6UYH2"/>
<evidence type="ECO:0000256" key="3">
    <source>
        <dbReference type="ARBA" id="ARBA00022960"/>
    </source>
</evidence>
<keyword evidence="5 7" id="KW-0472">Membrane</keyword>
<dbReference type="PANTHER" id="PTHR30474">
    <property type="entry name" value="CELL CYCLE PROTEIN"/>
    <property type="match status" value="1"/>
</dbReference>
<feature type="compositionally biased region" description="Basic and acidic residues" evidence="6">
    <location>
        <begin position="18"/>
        <end position="34"/>
    </location>
</feature>
<name>A0A4Y6UYH2_SACBS</name>
<dbReference type="OrthoDB" id="2192428at2"/>
<evidence type="ECO:0000256" key="5">
    <source>
        <dbReference type="ARBA" id="ARBA00023136"/>
    </source>
</evidence>
<evidence type="ECO:0000313" key="9">
    <source>
        <dbReference type="Proteomes" id="UP000316968"/>
    </source>
</evidence>
<gene>
    <name evidence="8" type="ORF">FFV09_12770</name>
</gene>
<dbReference type="EMBL" id="CP041217">
    <property type="protein sequence ID" value="QDH21640.1"/>
    <property type="molecule type" value="Genomic_DNA"/>
</dbReference>
<dbReference type="PANTHER" id="PTHR30474:SF1">
    <property type="entry name" value="PEPTIDOGLYCAN GLYCOSYLTRANSFERASE MRDB"/>
    <property type="match status" value="1"/>
</dbReference>
<reference evidence="8 9" key="1">
    <citation type="submission" date="2019-06" db="EMBL/GenBank/DDBJ databases">
        <title>Saccharibacillus brassicae sp. nov., an endophytic bacterium isolated from Chinese cabbage seeds (Brassica pekinensis).</title>
        <authorList>
            <person name="Jiang L."/>
            <person name="Lee J."/>
            <person name="Kim S.W."/>
        </authorList>
    </citation>
    <scope>NUCLEOTIDE SEQUENCE [LARGE SCALE GENOMIC DNA]</scope>
    <source>
        <strain evidence="9">KCTC 43072 / ATSA2</strain>
    </source>
</reference>
<keyword evidence="9" id="KW-1185">Reference proteome</keyword>